<evidence type="ECO:0000313" key="2">
    <source>
        <dbReference type="Proteomes" id="UP000406184"/>
    </source>
</evidence>
<dbReference type="AlphaFoldDB" id="A0A564UAX2"/>
<evidence type="ECO:0000313" key="1">
    <source>
        <dbReference type="EMBL" id="VUX16724.1"/>
    </source>
</evidence>
<reference evidence="1 2" key="1">
    <citation type="submission" date="2019-07" db="EMBL/GenBank/DDBJ databases">
        <authorList>
            <person name="Hibberd C M."/>
            <person name="Gehrig L. J."/>
            <person name="Chang H.-W."/>
            <person name="Venkatesh S."/>
        </authorList>
    </citation>
    <scope>NUCLEOTIDE SEQUENCE [LARGE SCALE GENOMIC DNA]</scope>
    <source>
        <strain evidence="1">Faecalibacterium_prausnitzii_JG_BgPS064</strain>
    </source>
</reference>
<sequence length="52" mass="5400">MKSAKKILALILAGVMALALLTGCGKATSLDRTIAEGMAEYYKSELAQLGGK</sequence>
<name>A0A564UAX2_9FIRM</name>
<protein>
    <submittedName>
        <fullName evidence="1">Uncharacterized protein</fullName>
    </submittedName>
</protein>
<accession>A0A564UAX2</accession>
<dbReference type="Proteomes" id="UP000406184">
    <property type="component" value="Unassembled WGS sequence"/>
</dbReference>
<gene>
    <name evidence="1" type="ORF">FPPS064S07_01215</name>
</gene>
<dbReference type="RefSeq" id="WP_187357404.1">
    <property type="nucleotide sequence ID" value="NZ_CABHMY010000133.1"/>
</dbReference>
<organism evidence="1 2">
    <name type="scientific">Faecalibacterium prausnitzii</name>
    <dbReference type="NCBI Taxonomy" id="853"/>
    <lineage>
        <taxon>Bacteria</taxon>
        <taxon>Bacillati</taxon>
        <taxon>Bacillota</taxon>
        <taxon>Clostridia</taxon>
        <taxon>Eubacteriales</taxon>
        <taxon>Oscillospiraceae</taxon>
        <taxon>Faecalibacterium</taxon>
    </lineage>
</organism>
<proteinExistence type="predicted"/>
<dbReference type="PROSITE" id="PS51257">
    <property type="entry name" value="PROKAR_LIPOPROTEIN"/>
    <property type="match status" value="1"/>
</dbReference>
<keyword evidence="2" id="KW-1185">Reference proteome</keyword>
<dbReference type="EMBL" id="CABHMY010000133">
    <property type="protein sequence ID" value="VUX16724.1"/>
    <property type="molecule type" value="Genomic_DNA"/>
</dbReference>